<comment type="similarity">
    <text evidence="1">Belongs to the ROK (NagC/XylR) family.</text>
</comment>
<protein>
    <submittedName>
        <fullName evidence="2">ROK family protein</fullName>
    </submittedName>
</protein>
<name>A0A516Q3P0_9ACTN</name>
<dbReference type="PANTHER" id="PTHR18964:SF149">
    <property type="entry name" value="BIFUNCTIONAL UDP-N-ACETYLGLUCOSAMINE 2-EPIMERASE_N-ACETYLMANNOSAMINE KINASE"/>
    <property type="match status" value="1"/>
</dbReference>
<proteinExistence type="inferred from homology"/>
<reference evidence="2 3" key="1">
    <citation type="submission" date="2019-07" db="EMBL/GenBank/DDBJ databases">
        <title>Microlunatus dokdonensis sp. nov. isolated from the rhizospheric soil of the wild plant Elymus tsukushiensis.</title>
        <authorList>
            <person name="Ghim S.-Y."/>
            <person name="Hwang Y.-J."/>
            <person name="Son J.-S."/>
            <person name="Shin J.-H."/>
        </authorList>
    </citation>
    <scope>NUCLEOTIDE SEQUENCE [LARGE SCALE GENOMIC DNA]</scope>
    <source>
        <strain evidence="2 3">KUDC0627</strain>
    </source>
</reference>
<dbReference type="InterPro" id="IPR000600">
    <property type="entry name" value="ROK"/>
</dbReference>
<accession>A0A516Q3P0</accession>
<dbReference type="SUPFAM" id="SSF53067">
    <property type="entry name" value="Actin-like ATPase domain"/>
    <property type="match status" value="1"/>
</dbReference>
<dbReference type="InterPro" id="IPR043129">
    <property type="entry name" value="ATPase_NBD"/>
</dbReference>
<dbReference type="Gene3D" id="3.30.420.40">
    <property type="match status" value="2"/>
</dbReference>
<dbReference type="KEGG" id="mik:FOE78_20995"/>
<gene>
    <name evidence="2" type="ORF">FOE78_20995</name>
</gene>
<dbReference type="AlphaFoldDB" id="A0A516Q3P0"/>
<evidence type="ECO:0000256" key="1">
    <source>
        <dbReference type="ARBA" id="ARBA00006479"/>
    </source>
</evidence>
<dbReference type="RefSeq" id="WP_143987993.1">
    <property type="nucleotide sequence ID" value="NZ_CP041692.1"/>
</dbReference>
<dbReference type="Proteomes" id="UP000319263">
    <property type="component" value="Chromosome"/>
</dbReference>
<dbReference type="Pfam" id="PF00480">
    <property type="entry name" value="ROK"/>
    <property type="match status" value="1"/>
</dbReference>
<evidence type="ECO:0000313" key="3">
    <source>
        <dbReference type="Proteomes" id="UP000319263"/>
    </source>
</evidence>
<dbReference type="EMBL" id="CP041692">
    <property type="protein sequence ID" value="QDP98046.1"/>
    <property type="molecule type" value="Genomic_DNA"/>
</dbReference>
<sequence length="318" mass="32320">MTTESEPTPLVAAVDLGGTYTKIGLIDRNATVLAETKVPTKITAGPDGDGGLGTVSWLGDEIAAFVEAEAPRPAQQVVGFGVIVPGIINSESGTVIAAPNIGWYEVEVAGPLTERLGLPGAIGHDVRTAGLAEWQLGAARGSSNLLFVPLGTGIAAAVVVDGRLLEADGYAGELGHTPVPAAGELVCACGGIGCLEIVASAAGVVRNYTRVTNFDRVPSAEEIAASARNGDHAAQSAFELAATALAEAFVIAVTLFGPETIVIGGGLSGAADLLLPRIEQEFDRRLTFQRRPSLIISAFGSQAGMVGAGLLGWNSVPS</sequence>
<evidence type="ECO:0000313" key="2">
    <source>
        <dbReference type="EMBL" id="QDP98046.1"/>
    </source>
</evidence>
<dbReference type="OrthoDB" id="8772678at2"/>
<keyword evidence="3" id="KW-1185">Reference proteome</keyword>
<organism evidence="2 3">
    <name type="scientific">Microlunatus elymi</name>
    <dbReference type="NCBI Taxonomy" id="2596828"/>
    <lineage>
        <taxon>Bacteria</taxon>
        <taxon>Bacillati</taxon>
        <taxon>Actinomycetota</taxon>
        <taxon>Actinomycetes</taxon>
        <taxon>Propionibacteriales</taxon>
        <taxon>Propionibacteriaceae</taxon>
        <taxon>Microlunatus</taxon>
    </lineage>
</organism>
<dbReference type="PANTHER" id="PTHR18964">
    <property type="entry name" value="ROK (REPRESSOR, ORF, KINASE) FAMILY"/>
    <property type="match status" value="1"/>
</dbReference>